<organism evidence="1 2">
    <name type="scientific">Acidicapsa dinghuensis</name>
    <dbReference type="NCBI Taxonomy" id="2218256"/>
    <lineage>
        <taxon>Bacteria</taxon>
        <taxon>Pseudomonadati</taxon>
        <taxon>Acidobacteriota</taxon>
        <taxon>Terriglobia</taxon>
        <taxon>Terriglobales</taxon>
        <taxon>Acidobacteriaceae</taxon>
        <taxon>Acidicapsa</taxon>
    </lineage>
</organism>
<dbReference type="Proteomes" id="UP001596091">
    <property type="component" value="Unassembled WGS sequence"/>
</dbReference>
<protein>
    <submittedName>
        <fullName evidence="1">Uncharacterized protein</fullName>
    </submittedName>
</protein>
<keyword evidence="2" id="KW-1185">Reference proteome</keyword>
<evidence type="ECO:0000313" key="1">
    <source>
        <dbReference type="EMBL" id="MFC5861103.1"/>
    </source>
</evidence>
<comment type="caution">
    <text evidence="1">The sequence shown here is derived from an EMBL/GenBank/DDBJ whole genome shotgun (WGS) entry which is preliminary data.</text>
</comment>
<proteinExistence type="predicted"/>
<name>A0ABW1EDP8_9BACT</name>
<gene>
    <name evidence="1" type="ORF">ACFPT7_02230</name>
</gene>
<dbReference type="RefSeq" id="WP_263334426.1">
    <property type="nucleotide sequence ID" value="NZ_JAGSYH010000002.1"/>
</dbReference>
<sequence length="129" mass="15382">MNVDPEFLQESIVEEVAKQLKPFDSRLAEVRKDVKNISEWKDEVYANGSGKKQGYFERARREDKDRWDEIQGLLEQKNRESIEADIRKKIAEENSAKHKRHFDYLKLVIEFLSISGVWAFLQWLANHRF</sequence>
<evidence type="ECO:0000313" key="2">
    <source>
        <dbReference type="Proteomes" id="UP001596091"/>
    </source>
</evidence>
<reference evidence="2" key="1">
    <citation type="journal article" date="2019" name="Int. J. Syst. Evol. Microbiol.">
        <title>The Global Catalogue of Microorganisms (GCM) 10K type strain sequencing project: providing services to taxonomists for standard genome sequencing and annotation.</title>
        <authorList>
            <consortium name="The Broad Institute Genomics Platform"/>
            <consortium name="The Broad Institute Genome Sequencing Center for Infectious Disease"/>
            <person name="Wu L."/>
            <person name="Ma J."/>
        </authorList>
    </citation>
    <scope>NUCLEOTIDE SEQUENCE [LARGE SCALE GENOMIC DNA]</scope>
    <source>
        <strain evidence="2">JCM 4087</strain>
    </source>
</reference>
<accession>A0ABW1EDP8</accession>
<dbReference type="EMBL" id="JBHSPH010000001">
    <property type="protein sequence ID" value="MFC5861103.1"/>
    <property type="molecule type" value="Genomic_DNA"/>
</dbReference>